<gene>
    <name evidence="2" type="ORF">CC78DRAFT_535794</name>
</gene>
<comment type="caution">
    <text evidence="2">The sequence shown here is derived from an EMBL/GenBank/DDBJ whole genome shotgun (WGS) entry which is preliminary data.</text>
</comment>
<dbReference type="AlphaFoldDB" id="A0A9P4K5E3"/>
<organism evidence="2 3">
    <name type="scientific">Lojkania enalia</name>
    <dbReference type="NCBI Taxonomy" id="147567"/>
    <lineage>
        <taxon>Eukaryota</taxon>
        <taxon>Fungi</taxon>
        <taxon>Dikarya</taxon>
        <taxon>Ascomycota</taxon>
        <taxon>Pezizomycotina</taxon>
        <taxon>Dothideomycetes</taxon>
        <taxon>Pleosporomycetidae</taxon>
        <taxon>Pleosporales</taxon>
        <taxon>Pleosporales incertae sedis</taxon>
        <taxon>Lojkania</taxon>
    </lineage>
</organism>
<protein>
    <submittedName>
        <fullName evidence="2">Uncharacterized protein</fullName>
    </submittedName>
</protein>
<reference evidence="3" key="1">
    <citation type="journal article" date="2020" name="Stud. Mycol.">
        <title>101 Dothideomycetes genomes: A test case for predicting lifestyles and emergence of pathogens.</title>
        <authorList>
            <person name="Haridas S."/>
            <person name="Albert R."/>
            <person name="Binder M."/>
            <person name="Bloem J."/>
            <person name="LaButti K."/>
            <person name="Salamov A."/>
            <person name="Andreopoulos B."/>
            <person name="Baker S."/>
            <person name="Barry K."/>
            <person name="Bills G."/>
            <person name="Bluhm B."/>
            <person name="Cannon C."/>
            <person name="Castanera R."/>
            <person name="Culley D."/>
            <person name="Daum C."/>
            <person name="Ezra D."/>
            <person name="Gonzalez J."/>
            <person name="Henrissat B."/>
            <person name="Kuo A."/>
            <person name="Liang C."/>
            <person name="Lipzen A."/>
            <person name="Lutzoni F."/>
            <person name="Magnuson J."/>
            <person name="Mondo S."/>
            <person name="Nolan M."/>
            <person name="Ohm R."/>
            <person name="Pangilinan J."/>
            <person name="Park H.-J."/>
            <person name="Ramirez L."/>
            <person name="Alfaro M."/>
            <person name="Sun H."/>
            <person name="Tritt A."/>
            <person name="Yoshinaga Y."/>
            <person name="Zwiers L.-H."/>
            <person name="Turgeon B."/>
            <person name="Goodwin S."/>
            <person name="Spatafora J."/>
            <person name="Crous P."/>
            <person name="Grigoriev I."/>
        </authorList>
    </citation>
    <scope>NUCLEOTIDE SEQUENCE [LARGE SCALE GENOMIC DNA]</scope>
    <source>
        <strain evidence="3">CBS 304.66</strain>
    </source>
</reference>
<evidence type="ECO:0000313" key="2">
    <source>
        <dbReference type="EMBL" id="KAF2261243.1"/>
    </source>
</evidence>
<dbReference type="Proteomes" id="UP000800093">
    <property type="component" value="Unassembled WGS sequence"/>
</dbReference>
<evidence type="ECO:0000256" key="1">
    <source>
        <dbReference type="SAM" id="MobiDB-lite"/>
    </source>
</evidence>
<name>A0A9P4K5E3_9PLEO</name>
<dbReference type="OrthoDB" id="5149635at2759"/>
<keyword evidence="3" id="KW-1185">Reference proteome</keyword>
<proteinExistence type="predicted"/>
<sequence>MCDTTFAFGQRGNHFIQCPSRLHHTRLPKKLQSLLSSNQISQIYHVALGCENSFLLAYRDKKGKDHLESQDLPPEISEFIYARNKHNQHLRNIPNLRLTLGPYNTSFFVHDESACLWMNLPLPLLNALQSRIKNGAWIDKPRIVALGASSNFLLITQNHAAFWDLSQYRTLSHMLEFSKTQDHGIQEVKTVILHPYRFQGFVAQSWNGTLIYENLPSEAMGGMNAMRAAIMKDTKEGDRRKSDLGAKRGESVQRRPSARKQEILRREWRDRKERFRAEARGLKLSLSLSISAGEIGFGGSVG</sequence>
<dbReference type="EMBL" id="ML986661">
    <property type="protein sequence ID" value="KAF2261243.1"/>
    <property type="molecule type" value="Genomic_DNA"/>
</dbReference>
<evidence type="ECO:0000313" key="3">
    <source>
        <dbReference type="Proteomes" id="UP000800093"/>
    </source>
</evidence>
<feature type="region of interest" description="Disordered" evidence="1">
    <location>
        <begin position="234"/>
        <end position="260"/>
    </location>
</feature>
<accession>A0A9P4K5E3</accession>